<reference evidence="5 6" key="1">
    <citation type="submission" date="2016-03" db="EMBL/GenBank/DDBJ databases">
        <title>Pediococcus and Lactobacillus from brewery environment - whole genome sequencing and assembly.</title>
        <authorList>
            <person name="Behr J."/>
            <person name="Geissler A.J."/>
            <person name="Vogel R.F."/>
        </authorList>
    </citation>
    <scope>NUCLEOTIDE SEQUENCE [LARGE SCALE GENOMIC DNA]</scope>
    <source>
        <strain evidence="5 6">TMW 1.1995</strain>
    </source>
</reference>
<dbReference type="OrthoDB" id="2309055at2"/>
<keyword evidence="3" id="KW-0804">Transcription</keyword>
<dbReference type="STRING" id="240427.AYR62_02625"/>
<organism evidence="5 6">
    <name type="scientific">Secundilactobacillus paracollinoides</name>
    <dbReference type="NCBI Taxonomy" id="240427"/>
    <lineage>
        <taxon>Bacteria</taxon>
        <taxon>Bacillati</taxon>
        <taxon>Bacillota</taxon>
        <taxon>Bacilli</taxon>
        <taxon>Lactobacillales</taxon>
        <taxon>Lactobacillaceae</taxon>
        <taxon>Secundilactobacillus</taxon>
    </lineage>
</organism>
<dbReference type="EMBL" id="CP014924">
    <property type="protein sequence ID" value="ANZ65737.1"/>
    <property type="molecule type" value="Genomic_DNA"/>
</dbReference>
<dbReference type="PROSITE" id="PS50995">
    <property type="entry name" value="HTH_MARR_2"/>
    <property type="match status" value="1"/>
</dbReference>
<evidence type="ECO:0000256" key="1">
    <source>
        <dbReference type="ARBA" id="ARBA00023015"/>
    </source>
</evidence>
<keyword evidence="1" id="KW-0805">Transcription regulation</keyword>
<dbReference type="AlphaFoldDB" id="A0A1B2IUL3"/>
<dbReference type="Gene3D" id="1.10.10.10">
    <property type="entry name" value="Winged helix-like DNA-binding domain superfamily/Winged helix DNA-binding domain"/>
    <property type="match status" value="1"/>
</dbReference>
<dbReference type="InterPro" id="IPR036388">
    <property type="entry name" value="WH-like_DNA-bd_sf"/>
</dbReference>
<feature type="domain" description="HTH marR-type" evidence="4">
    <location>
        <begin position="7"/>
        <end position="135"/>
    </location>
</feature>
<dbReference type="InterPro" id="IPR036390">
    <property type="entry name" value="WH_DNA-bd_sf"/>
</dbReference>
<keyword evidence="6" id="KW-1185">Reference proteome</keyword>
<dbReference type="PANTHER" id="PTHR42756">
    <property type="entry name" value="TRANSCRIPTIONAL REGULATOR, MARR"/>
    <property type="match status" value="1"/>
</dbReference>
<evidence type="ECO:0000256" key="3">
    <source>
        <dbReference type="ARBA" id="ARBA00023163"/>
    </source>
</evidence>
<dbReference type="PANTHER" id="PTHR42756:SF1">
    <property type="entry name" value="TRANSCRIPTIONAL REPRESSOR OF EMRAB OPERON"/>
    <property type="match status" value="1"/>
</dbReference>
<evidence type="ECO:0000313" key="6">
    <source>
        <dbReference type="Proteomes" id="UP000093267"/>
    </source>
</evidence>
<dbReference type="Proteomes" id="UP000093267">
    <property type="component" value="Chromosome"/>
</dbReference>
<evidence type="ECO:0000259" key="4">
    <source>
        <dbReference type="PROSITE" id="PS50995"/>
    </source>
</evidence>
<dbReference type="PRINTS" id="PR00598">
    <property type="entry name" value="HTHMARR"/>
</dbReference>
<accession>A0A1B2IUL3</accession>
<name>A0A1B2IUL3_9LACO</name>
<dbReference type="InterPro" id="IPR000835">
    <property type="entry name" value="HTH_MarR-typ"/>
</dbReference>
<dbReference type="SUPFAM" id="SSF46785">
    <property type="entry name" value="Winged helix' DNA-binding domain"/>
    <property type="match status" value="1"/>
</dbReference>
<sequence>MTDRLTQHELTEKFFDLTLLFELEMQQKTSAPLLYQGQGNILTALGERDGQSQKDLAQRLKISAPSTTEFVSKLVKKGLVKKKRSEKDKRVTLISLTDAGRKSLQTVDQADISAWQLLTESQQEQFGQLMDTLITKLAAQYSDPESKQQLAGLRRRFVSRV</sequence>
<dbReference type="Pfam" id="PF01047">
    <property type="entry name" value="MarR"/>
    <property type="match status" value="1"/>
</dbReference>
<dbReference type="GO" id="GO:0003700">
    <property type="term" value="F:DNA-binding transcription factor activity"/>
    <property type="evidence" value="ECO:0007669"/>
    <property type="project" value="InterPro"/>
</dbReference>
<dbReference type="SMART" id="SM00347">
    <property type="entry name" value="HTH_MARR"/>
    <property type="match status" value="1"/>
</dbReference>
<dbReference type="RefSeq" id="WP_065900837.1">
    <property type="nucleotide sequence ID" value="NZ_CP014912.1"/>
</dbReference>
<evidence type="ECO:0000313" key="5">
    <source>
        <dbReference type="EMBL" id="ANZ65737.1"/>
    </source>
</evidence>
<keyword evidence="2" id="KW-0238">DNA-binding</keyword>
<evidence type="ECO:0000256" key="2">
    <source>
        <dbReference type="ARBA" id="ARBA00023125"/>
    </source>
</evidence>
<proteinExistence type="predicted"/>
<dbReference type="GO" id="GO:0003677">
    <property type="term" value="F:DNA binding"/>
    <property type="evidence" value="ECO:0007669"/>
    <property type="project" value="UniProtKB-KW"/>
</dbReference>
<gene>
    <name evidence="5" type="ORF">AYR63_00295</name>
</gene>
<protein>
    <submittedName>
        <fullName evidence="5">Transcriptional regulator</fullName>
    </submittedName>
</protein>